<dbReference type="InterPro" id="IPR011201">
    <property type="entry name" value="Zinc-ribbon_6_bact"/>
</dbReference>
<dbReference type="Pfam" id="PF10005">
    <property type="entry name" value="Zn_ribbon_DZR_6"/>
    <property type="match status" value="1"/>
</dbReference>
<feature type="domain" description="Zinc-ribbon" evidence="1">
    <location>
        <begin position="4"/>
        <end position="101"/>
    </location>
</feature>
<dbReference type="Pfam" id="PF15887">
    <property type="entry name" value="Peptidase_Mx"/>
    <property type="match status" value="1"/>
</dbReference>
<dbReference type="PIRSF" id="PIRSF012641">
    <property type="entry name" value="UCP012641"/>
    <property type="match status" value="1"/>
</dbReference>
<evidence type="ECO:0000313" key="3">
    <source>
        <dbReference type="Proteomes" id="UP000186878"/>
    </source>
</evidence>
<comment type="caution">
    <text evidence="2">The sequence shown here is derived from an EMBL/GenBank/DDBJ whole genome shotgun (WGS) entry which is preliminary data.</text>
</comment>
<dbReference type="RefSeq" id="WP_075568826.1">
    <property type="nucleotide sequence ID" value="NZ_MSDO01000003.1"/>
</dbReference>
<dbReference type="EMBL" id="MSDO01000003">
    <property type="protein sequence ID" value="OLO05605.1"/>
    <property type="molecule type" value="Genomic_DNA"/>
</dbReference>
<dbReference type="AlphaFoldDB" id="A0A1Q8SVX9"/>
<evidence type="ECO:0000259" key="1">
    <source>
        <dbReference type="Pfam" id="PF10005"/>
    </source>
</evidence>
<dbReference type="STRING" id="404433.BTW07_03800"/>
<gene>
    <name evidence="2" type="ORF">BTW07_03800</name>
</gene>
<dbReference type="Proteomes" id="UP000186878">
    <property type="component" value="Unassembled WGS sequence"/>
</dbReference>
<proteinExistence type="predicted"/>
<dbReference type="InterPro" id="IPR031321">
    <property type="entry name" value="UCP012641"/>
</dbReference>
<evidence type="ECO:0000313" key="2">
    <source>
        <dbReference type="EMBL" id="OLO05605.1"/>
    </source>
</evidence>
<accession>A0A1Q8SVX9</accession>
<sequence>MRTFECHHCNPSSRLFFDNTQCIICDAEVGWCPACHTIAAMIPDNEVGYRCANPGCGTALVKCFNYASESVCNRMQTPEDHAAYDGLCDCCRHNAVIPDLSIEGHRERWASLEAAKRRLFYTLDLIGLPHPSPQDESVLPLSFAFMADALPDAGLWRSTGSDEKVYTGHAQGLITINLKETDDAERERLRVDMNESHRTLIGHFRHEIGHYYWDLLIRGHDEDASRAIFGDPEAPTYAEALERYYEQGAAADWAQSHVSAYATMHPWEDFAETFAAYQDIVAVLDTAIGLGMARAEHDGTIDAMILAYQQVGLALNELNREMGLLDMVPVVITPAIREKLDYIHRVVQRSTATTTTPTPTPTPAP</sequence>
<dbReference type="OrthoDB" id="256753at2"/>
<reference evidence="2 3" key="1">
    <citation type="submission" date="2016-12" db="EMBL/GenBank/DDBJ databases">
        <title>Draft genome sequences of strains Salinicola socius SMB35, Salinicola sp. MH3R3-1 and Chromohalobacter sp. SMB17 from the Verkhnekamsk potash mining region of Russia.</title>
        <authorList>
            <person name="Mavrodi D.V."/>
            <person name="Olsson B.E."/>
            <person name="Korsakova E.S."/>
            <person name="Pyankova A."/>
            <person name="Mavrodi O.V."/>
            <person name="Plotnikova E.G."/>
        </authorList>
    </citation>
    <scope>NUCLEOTIDE SEQUENCE [LARGE SCALE GENOMIC DNA]</scope>
    <source>
        <strain evidence="2 3">SMB35</strain>
    </source>
</reference>
<protein>
    <recommendedName>
        <fullName evidence="1">Zinc-ribbon domain-containing protein</fullName>
    </recommendedName>
</protein>
<organism evidence="2 3">
    <name type="scientific">Salinicola socius</name>
    <dbReference type="NCBI Taxonomy" id="404433"/>
    <lineage>
        <taxon>Bacteria</taxon>
        <taxon>Pseudomonadati</taxon>
        <taxon>Pseudomonadota</taxon>
        <taxon>Gammaproteobacteria</taxon>
        <taxon>Oceanospirillales</taxon>
        <taxon>Halomonadaceae</taxon>
        <taxon>Salinicola</taxon>
    </lineage>
</organism>
<keyword evidence="3" id="KW-1185">Reference proteome</keyword>
<name>A0A1Q8SVX9_9GAMM</name>